<dbReference type="Pfam" id="PF00248">
    <property type="entry name" value="Aldo_ket_red"/>
    <property type="match status" value="1"/>
</dbReference>
<protein>
    <recommendedName>
        <fullName evidence="4">Aldo-keto reductase ausK</fullName>
    </recommendedName>
</protein>
<evidence type="ECO:0000259" key="5">
    <source>
        <dbReference type="Pfam" id="PF00248"/>
    </source>
</evidence>
<sequence>MSTSTFALPGPPPTKLGVHRILSRTAGIRVSPLALGAMSIGQAWASAMGSMDKDASFELLDAFVEAGGNFIDTANNYQDEESEIWIGEWMAARQNRDRLVLATKFTSEYRGHADGKGKTPNHSGNHRRSIHMSVRDSLRKLQTEYIDILYLHWWDYTTSIKEIMDTLHMLVEQGKVLYLGVSDCPAWVVSAANQYAVDHGKTPFCIYQGRWSLMIRNMEREIVPMARLFGMALAPWDVLGGGRFQSKKAIEERKARGEGIRTLLAAPTQTPAEEKISEALCKVAAEHGVESPTVIALAYIMSKASNVLPIVGGRKVEHLHENIKALSIRLTDEQISFLESVQPFDLGFPTNFLGDDPNVTGKNTSRIARAGAVTFPNAHK</sequence>
<dbReference type="PANTHER" id="PTHR43364:SF2">
    <property type="entry name" value="ARYL-ALCOHOL DEHYDROGENASE AAD10-RELATED"/>
    <property type="match status" value="1"/>
</dbReference>
<comment type="caution">
    <text evidence="6">The sequence shown here is derived from an EMBL/GenBank/DDBJ whole genome shotgun (WGS) entry which is preliminary data.</text>
</comment>
<dbReference type="EMBL" id="JAGTJQ010000013">
    <property type="protein sequence ID" value="KAH7014077.1"/>
    <property type="molecule type" value="Genomic_DNA"/>
</dbReference>
<dbReference type="PANTHER" id="PTHR43364">
    <property type="entry name" value="NADH-SPECIFIC METHYLGLYOXAL REDUCTASE-RELATED"/>
    <property type="match status" value="1"/>
</dbReference>
<dbReference type="OrthoDB" id="48988at2759"/>
<dbReference type="GO" id="GO:0016491">
    <property type="term" value="F:oxidoreductase activity"/>
    <property type="evidence" value="ECO:0007669"/>
    <property type="project" value="UniProtKB-KW"/>
</dbReference>
<evidence type="ECO:0000256" key="1">
    <source>
        <dbReference type="ARBA" id="ARBA00004721"/>
    </source>
</evidence>
<feature type="domain" description="NADP-dependent oxidoreductase" evidence="5">
    <location>
        <begin position="32"/>
        <end position="341"/>
    </location>
</feature>
<dbReference type="FunFam" id="3.20.20.100:FF:000024">
    <property type="entry name" value="Aryl-alcohol dehydrogenase"/>
    <property type="match status" value="1"/>
</dbReference>
<evidence type="ECO:0000256" key="2">
    <source>
        <dbReference type="ARBA" id="ARBA00023002"/>
    </source>
</evidence>
<dbReference type="RefSeq" id="XP_046005044.1">
    <property type="nucleotide sequence ID" value="XM_046160621.1"/>
</dbReference>
<name>A0A9P8XRI9_9PEZI</name>
<evidence type="ECO:0000313" key="7">
    <source>
        <dbReference type="Proteomes" id="UP000756346"/>
    </source>
</evidence>
<dbReference type="Gene3D" id="3.20.20.100">
    <property type="entry name" value="NADP-dependent oxidoreductase domain"/>
    <property type="match status" value="1"/>
</dbReference>
<dbReference type="Proteomes" id="UP000756346">
    <property type="component" value="Unassembled WGS sequence"/>
</dbReference>
<dbReference type="GeneID" id="70190167"/>
<proteinExistence type="inferred from homology"/>
<organism evidence="6 7">
    <name type="scientific">Microdochium trichocladiopsis</name>
    <dbReference type="NCBI Taxonomy" id="1682393"/>
    <lineage>
        <taxon>Eukaryota</taxon>
        <taxon>Fungi</taxon>
        <taxon>Dikarya</taxon>
        <taxon>Ascomycota</taxon>
        <taxon>Pezizomycotina</taxon>
        <taxon>Sordariomycetes</taxon>
        <taxon>Xylariomycetidae</taxon>
        <taxon>Xylariales</taxon>
        <taxon>Microdochiaceae</taxon>
        <taxon>Microdochium</taxon>
    </lineage>
</organism>
<dbReference type="InterPro" id="IPR023210">
    <property type="entry name" value="NADP_OxRdtase_dom"/>
</dbReference>
<accession>A0A9P8XRI9</accession>
<dbReference type="InterPro" id="IPR036812">
    <property type="entry name" value="NAD(P)_OxRdtase_dom_sf"/>
</dbReference>
<dbReference type="SUPFAM" id="SSF51430">
    <property type="entry name" value="NAD(P)-linked oxidoreductase"/>
    <property type="match status" value="1"/>
</dbReference>
<comment type="pathway">
    <text evidence="1">Secondary metabolite biosynthesis; terpenoid biosynthesis.</text>
</comment>
<dbReference type="InterPro" id="IPR050523">
    <property type="entry name" value="AKR_Detox_Biosynth"/>
</dbReference>
<dbReference type="AlphaFoldDB" id="A0A9P8XRI9"/>
<evidence type="ECO:0000313" key="6">
    <source>
        <dbReference type="EMBL" id="KAH7014077.1"/>
    </source>
</evidence>
<gene>
    <name evidence="6" type="ORF">B0I36DRAFT_377961</name>
</gene>
<evidence type="ECO:0000256" key="4">
    <source>
        <dbReference type="ARBA" id="ARBA00073126"/>
    </source>
</evidence>
<keyword evidence="2" id="KW-0560">Oxidoreductase</keyword>
<evidence type="ECO:0000256" key="3">
    <source>
        <dbReference type="ARBA" id="ARBA00038157"/>
    </source>
</evidence>
<comment type="similarity">
    <text evidence="3">Belongs to the aldo/keto reductase family. Aldo/keto reductase 2 subfamily.</text>
</comment>
<reference evidence="6" key="1">
    <citation type="journal article" date="2021" name="Nat. Commun.">
        <title>Genetic determinants of endophytism in the Arabidopsis root mycobiome.</title>
        <authorList>
            <person name="Mesny F."/>
            <person name="Miyauchi S."/>
            <person name="Thiergart T."/>
            <person name="Pickel B."/>
            <person name="Atanasova L."/>
            <person name="Karlsson M."/>
            <person name="Huettel B."/>
            <person name="Barry K.W."/>
            <person name="Haridas S."/>
            <person name="Chen C."/>
            <person name="Bauer D."/>
            <person name="Andreopoulos W."/>
            <person name="Pangilinan J."/>
            <person name="LaButti K."/>
            <person name="Riley R."/>
            <person name="Lipzen A."/>
            <person name="Clum A."/>
            <person name="Drula E."/>
            <person name="Henrissat B."/>
            <person name="Kohler A."/>
            <person name="Grigoriev I.V."/>
            <person name="Martin F.M."/>
            <person name="Hacquard S."/>
        </authorList>
    </citation>
    <scope>NUCLEOTIDE SEQUENCE</scope>
    <source>
        <strain evidence="6">MPI-CAGE-CH-0230</strain>
    </source>
</reference>
<keyword evidence="7" id="KW-1185">Reference proteome</keyword>